<dbReference type="InterPro" id="IPR040198">
    <property type="entry name" value="Fido_containing"/>
</dbReference>
<dbReference type="InterPro" id="IPR036597">
    <property type="entry name" value="Fido-like_dom_sf"/>
</dbReference>
<protein>
    <submittedName>
        <fullName evidence="2">5763_t:CDS:1</fullName>
    </submittedName>
</protein>
<proteinExistence type="predicted"/>
<dbReference type="AlphaFoldDB" id="A0A9N9FZV3"/>
<keyword evidence="3" id="KW-1185">Reference proteome</keyword>
<evidence type="ECO:0000259" key="1">
    <source>
        <dbReference type="PROSITE" id="PS51459"/>
    </source>
</evidence>
<dbReference type="PROSITE" id="PS51459">
    <property type="entry name" value="FIDO"/>
    <property type="match status" value="1"/>
</dbReference>
<dbReference type="PANTHER" id="PTHR13504:SF38">
    <property type="entry name" value="FIDO DOMAIN-CONTAINING PROTEIN"/>
    <property type="match status" value="1"/>
</dbReference>
<dbReference type="Pfam" id="PF02661">
    <property type="entry name" value="Fic"/>
    <property type="match status" value="1"/>
</dbReference>
<dbReference type="OrthoDB" id="439046at2759"/>
<accession>A0A9N9FZV3</accession>
<gene>
    <name evidence="2" type="ORF">RFULGI_LOCUS5316</name>
</gene>
<dbReference type="EMBL" id="CAJVPZ010005930">
    <property type="protein sequence ID" value="CAG8567416.1"/>
    <property type="molecule type" value="Genomic_DNA"/>
</dbReference>
<dbReference type="SUPFAM" id="SSF140931">
    <property type="entry name" value="Fic-like"/>
    <property type="match status" value="1"/>
</dbReference>
<organism evidence="2 3">
    <name type="scientific">Racocetra fulgida</name>
    <dbReference type="NCBI Taxonomy" id="60492"/>
    <lineage>
        <taxon>Eukaryota</taxon>
        <taxon>Fungi</taxon>
        <taxon>Fungi incertae sedis</taxon>
        <taxon>Mucoromycota</taxon>
        <taxon>Glomeromycotina</taxon>
        <taxon>Glomeromycetes</taxon>
        <taxon>Diversisporales</taxon>
        <taxon>Gigasporaceae</taxon>
        <taxon>Racocetra</taxon>
    </lineage>
</organism>
<dbReference type="Gene3D" id="1.10.3290.10">
    <property type="entry name" value="Fido-like domain"/>
    <property type="match status" value="1"/>
</dbReference>
<evidence type="ECO:0000313" key="3">
    <source>
        <dbReference type="Proteomes" id="UP000789396"/>
    </source>
</evidence>
<dbReference type="Proteomes" id="UP000789396">
    <property type="component" value="Unassembled WGS sequence"/>
</dbReference>
<feature type="domain" description="Fido" evidence="1">
    <location>
        <begin position="85"/>
        <end position="222"/>
    </location>
</feature>
<sequence length="222" mass="26683">MFIHSDFEISSEVWWKSHLEENNNEYVINKIELFKKQILSEMEKDDKNLWIGYMNYHREKYLLECISTEIDIKYDELQKLSENEFTQELVKRLHKDIGKEIIEDAGEYRTIYVKPHQEDFMYMDPILINDKLEELLSQCREKFKDELSLEDAVKYGACFLSQFLFIHPFSNGNEIYLQCLKDAQWSYELRSPSTLARFILECIYKTLYDICVIMDIDISTTE</sequence>
<reference evidence="2" key="1">
    <citation type="submission" date="2021-06" db="EMBL/GenBank/DDBJ databases">
        <authorList>
            <person name="Kallberg Y."/>
            <person name="Tangrot J."/>
            <person name="Rosling A."/>
        </authorList>
    </citation>
    <scope>NUCLEOTIDE SEQUENCE</scope>
    <source>
        <strain evidence="2">IN212</strain>
    </source>
</reference>
<dbReference type="InterPro" id="IPR003812">
    <property type="entry name" value="Fido"/>
</dbReference>
<evidence type="ECO:0000313" key="2">
    <source>
        <dbReference type="EMBL" id="CAG8567416.1"/>
    </source>
</evidence>
<comment type="caution">
    <text evidence="2">The sequence shown here is derived from an EMBL/GenBank/DDBJ whole genome shotgun (WGS) entry which is preliminary data.</text>
</comment>
<name>A0A9N9FZV3_9GLOM</name>
<dbReference type="PANTHER" id="PTHR13504">
    <property type="entry name" value="FIDO DOMAIN-CONTAINING PROTEIN DDB_G0283145"/>
    <property type="match status" value="1"/>
</dbReference>